<evidence type="ECO:0000256" key="1">
    <source>
        <dbReference type="SAM" id="Phobius"/>
    </source>
</evidence>
<dbReference type="InterPro" id="IPR052189">
    <property type="entry name" value="L-asp_N-monooxygenase_NS-form"/>
</dbReference>
<comment type="caution">
    <text evidence="3">The sequence shown here is derived from an EMBL/GenBank/DDBJ whole genome shotgun (WGS) entry which is preliminary data.</text>
</comment>
<protein>
    <recommendedName>
        <fullName evidence="2">FAD-dependent urate hydroxylase HpyO/Asp monooxygenase CreE-like FAD/NAD(P)-binding domain-containing protein</fullName>
    </recommendedName>
</protein>
<dbReference type="Pfam" id="PF13454">
    <property type="entry name" value="NAD_binding_9"/>
    <property type="match status" value="1"/>
</dbReference>
<evidence type="ECO:0000259" key="2">
    <source>
        <dbReference type="Pfam" id="PF13454"/>
    </source>
</evidence>
<evidence type="ECO:0000313" key="4">
    <source>
        <dbReference type="Proteomes" id="UP000237423"/>
    </source>
</evidence>
<evidence type="ECO:0000313" key="3">
    <source>
        <dbReference type="EMBL" id="POZ51384.1"/>
    </source>
</evidence>
<organism evidence="3 4">
    <name type="scientific">Methylovulum psychrotolerans</name>
    <dbReference type="NCBI Taxonomy" id="1704499"/>
    <lineage>
        <taxon>Bacteria</taxon>
        <taxon>Pseudomonadati</taxon>
        <taxon>Pseudomonadota</taxon>
        <taxon>Gammaproteobacteria</taxon>
        <taxon>Methylococcales</taxon>
        <taxon>Methylococcaceae</taxon>
        <taxon>Methylovulum</taxon>
    </lineage>
</organism>
<dbReference type="AlphaFoldDB" id="A0A2S5CKT1"/>
<dbReference type="Proteomes" id="UP000237423">
    <property type="component" value="Unassembled WGS sequence"/>
</dbReference>
<dbReference type="SUPFAM" id="SSF51905">
    <property type="entry name" value="FAD/NAD(P)-binding domain"/>
    <property type="match status" value="2"/>
</dbReference>
<sequence length="464" mass="51302">MSYTHKIAIIGAGFSGTMVAVQLLRQTRQPLTVYLIEPNLRQVGRGRAYSTDQDCHLLNVPAHNMSALPDEPAHFFTWAKARESGLLENRWVTEVTPNAFLPRRVYGDYLVDLLDKTEQQAANHCRLEKITANVIGITLEPGHIALKLDTGGLLSAQKAVLAIGNFPPSDSWVNGTDFTASGRYFSNPWQTDALAALLETRSCLLVGSGLTMVDWAIALSEVGYQGQIHSISRHGLMPQVHRPCQKRLTPLAFAAPTSVRRCLRQIRRLIQVSDHDWRAVLDALRPVSQSLWEALPLSEQRRFLRHLRTYWDCHRHRLAPVVGSRLDDLLNTGQLRQHSGRVLACHDNGQGVEVVFRARGQTKTQTLVVGAVANCTGSESNYRKLTNPLVQDLLNQHLIRPDPLVLGLDVAADGALIDAGGKVSKQLFTLGPPQKGRLWETTAVPELRGQAEKLARLLLAAGEA</sequence>
<dbReference type="InterPro" id="IPR036188">
    <property type="entry name" value="FAD/NAD-bd_sf"/>
</dbReference>
<name>A0A2S5CKT1_9GAMM</name>
<dbReference type="Gene3D" id="3.50.50.60">
    <property type="entry name" value="FAD/NAD(P)-binding domain"/>
    <property type="match status" value="1"/>
</dbReference>
<gene>
    <name evidence="3" type="ORF">AADEFJLK_02834</name>
</gene>
<accession>A0A2S5CKT1</accession>
<keyword evidence="1" id="KW-1133">Transmembrane helix</keyword>
<feature type="domain" description="FAD-dependent urate hydroxylase HpyO/Asp monooxygenase CreE-like FAD/NAD(P)-binding" evidence="2">
    <location>
        <begin position="8"/>
        <end position="165"/>
    </location>
</feature>
<dbReference type="InterPro" id="IPR038732">
    <property type="entry name" value="HpyO/CreE_NAD-binding"/>
</dbReference>
<dbReference type="PANTHER" id="PTHR40254">
    <property type="entry name" value="BLR0577 PROTEIN"/>
    <property type="match status" value="1"/>
</dbReference>
<dbReference type="RefSeq" id="WP_249028054.1">
    <property type="nucleotide sequence ID" value="NZ_PGFZ01000006.1"/>
</dbReference>
<reference evidence="3 4" key="1">
    <citation type="submission" date="2017-11" db="EMBL/GenBank/DDBJ databases">
        <title>Draft Genome Sequence of Methylobacter psychrotolerans Sph1T, an Obligate Methanotroph from Low-Temperature Environments.</title>
        <authorList>
            <person name="Oshkin I.Y."/>
            <person name="Miroshnikov K."/>
            <person name="Belova S.E."/>
            <person name="Korzhenkov A."/>
            <person name="Toshchakov S.V."/>
            <person name="Dedysh S.N."/>
        </authorList>
    </citation>
    <scope>NUCLEOTIDE SEQUENCE [LARGE SCALE GENOMIC DNA]</scope>
    <source>
        <strain evidence="3 4">Sph1</strain>
    </source>
</reference>
<proteinExistence type="predicted"/>
<keyword evidence="1" id="KW-0472">Membrane</keyword>
<feature type="transmembrane region" description="Helical" evidence="1">
    <location>
        <begin position="7"/>
        <end position="24"/>
    </location>
</feature>
<dbReference type="PANTHER" id="PTHR40254:SF1">
    <property type="entry name" value="BLR0577 PROTEIN"/>
    <property type="match status" value="1"/>
</dbReference>
<keyword evidence="1" id="KW-0812">Transmembrane</keyword>
<dbReference type="EMBL" id="PGFZ01000006">
    <property type="protein sequence ID" value="POZ51384.1"/>
    <property type="molecule type" value="Genomic_DNA"/>
</dbReference>